<sequence>MKRAVFSTLVLSLGVVAAPPLVRASESTPTSESEVEQLLGEDAEVLEQLSTGFSAETMAALFSSLGIHLDTDITDAVKVAEGQIDLSKFASEFFEKMHTALTSNKALQEFLGQMEGPEDLRDLFEKLKRLTKEGGSDPEQVEEILLEARDATEGEAGSVNTTVDA</sequence>
<dbReference type="KEGG" id="bbes:BESB_072020"/>
<proteinExistence type="predicted"/>
<organism evidence="2 3">
    <name type="scientific">Besnoitia besnoiti</name>
    <name type="common">Apicomplexan protozoan</name>
    <dbReference type="NCBI Taxonomy" id="94643"/>
    <lineage>
        <taxon>Eukaryota</taxon>
        <taxon>Sar</taxon>
        <taxon>Alveolata</taxon>
        <taxon>Apicomplexa</taxon>
        <taxon>Conoidasida</taxon>
        <taxon>Coccidia</taxon>
        <taxon>Eucoccidiorida</taxon>
        <taxon>Eimeriorina</taxon>
        <taxon>Sarcocystidae</taxon>
        <taxon>Besnoitia</taxon>
    </lineage>
</organism>
<evidence type="ECO:0000313" key="2">
    <source>
        <dbReference type="EMBL" id="PFH34050.1"/>
    </source>
</evidence>
<name>A0A2A9MF99_BESBE</name>
<feature type="signal peptide" evidence="1">
    <location>
        <begin position="1"/>
        <end position="24"/>
    </location>
</feature>
<dbReference type="AlphaFoldDB" id="A0A2A9MF99"/>
<dbReference type="Proteomes" id="UP000224006">
    <property type="component" value="Unassembled WGS sequence"/>
</dbReference>
<dbReference type="GeneID" id="40312128"/>
<comment type="caution">
    <text evidence="2">The sequence shown here is derived from an EMBL/GenBank/DDBJ whole genome shotgun (WGS) entry which is preliminary data.</text>
</comment>
<evidence type="ECO:0000256" key="1">
    <source>
        <dbReference type="SAM" id="SignalP"/>
    </source>
</evidence>
<accession>A0A2A9MF99</accession>
<evidence type="ECO:0000313" key="3">
    <source>
        <dbReference type="Proteomes" id="UP000224006"/>
    </source>
</evidence>
<feature type="chain" id="PRO_5012428087" evidence="1">
    <location>
        <begin position="25"/>
        <end position="165"/>
    </location>
</feature>
<dbReference type="VEuPathDB" id="ToxoDB:BESB_072020"/>
<dbReference type="RefSeq" id="XP_029218059.1">
    <property type="nucleotide sequence ID" value="XM_029365575.1"/>
</dbReference>
<keyword evidence="1" id="KW-0732">Signal</keyword>
<dbReference type="EMBL" id="NWUJ01000007">
    <property type="protein sequence ID" value="PFH34050.1"/>
    <property type="molecule type" value="Genomic_DNA"/>
</dbReference>
<protein>
    <submittedName>
        <fullName evidence="2">Uncharacterized protein</fullName>
    </submittedName>
</protein>
<keyword evidence="3" id="KW-1185">Reference proteome</keyword>
<gene>
    <name evidence="2" type="ORF">BESB_072020</name>
</gene>
<reference evidence="2 3" key="1">
    <citation type="submission" date="2017-09" db="EMBL/GenBank/DDBJ databases">
        <title>Genome sequencing of Besnoitia besnoiti strain Bb-Ger1.</title>
        <authorList>
            <person name="Schares G."/>
            <person name="Venepally P."/>
            <person name="Lorenzi H.A."/>
        </authorList>
    </citation>
    <scope>NUCLEOTIDE SEQUENCE [LARGE SCALE GENOMIC DNA]</scope>
    <source>
        <strain evidence="2 3">Bb-Ger1</strain>
    </source>
</reference>